<dbReference type="EC" id="2.1.1.57" evidence="1"/>
<reference evidence="2" key="1">
    <citation type="submission" date="2021-02" db="EMBL/GenBank/DDBJ databases">
        <authorList>
            <person name="Nowell W R."/>
        </authorList>
    </citation>
    <scope>NUCLEOTIDE SEQUENCE</scope>
</reference>
<name>A0A8S2PKK0_9BILA</name>
<feature type="non-terminal residue" evidence="2">
    <location>
        <position position="1"/>
    </location>
</feature>
<keyword evidence="1" id="KW-0507">mRNA processing</keyword>
<accession>A0A8S2PKK0</accession>
<dbReference type="EMBL" id="CAJOBH010006521">
    <property type="protein sequence ID" value="CAF4058788.1"/>
    <property type="molecule type" value="Genomic_DNA"/>
</dbReference>
<dbReference type="GO" id="GO:0004483">
    <property type="term" value="F:methyltransferase cap1 activity"/>
    <property type="evidence" value="ECO:0007669"/>
    <property type="project" value="UniProtKB-UniRule"/>
</dbReference>
<dbReference type="GO" id="GO:0003676">
    <property type="term" value="F:nucleic acid binding"/>
    <property type="evidence" value="ECO:0007669"/>
    <property type="project" value="UniProtKB-UniRule"/>
</dbReference>
<keyword evidence="1" id="KW-0949">S-adenosyl-L-methionine</keyword>
<evidence type="ECO:0000256" key="1">
    <source>
        <dbReference type="RuleBase" id="RU368012"/>
    </source>
</evidence>
<keyword evidence="1" id="KW-0808">Transferase</keyword>
<dbReference type="InterPro" id="IPR050851">
    <property type="entry name" value="mRNA_Cap_2O-Ribose_MeTrfase"/>
</dbReference>
<organism evidence="2 3">
    <name type="scientific">Rotaria magnacalcarata</name>
    <dbReference type="NCBI Taxonomy" id="392030"/>
    <lineage>
        <taxon>Eukaryota</taxon>
        <taxon>Metazoa</taxon>
        <taxon>Spiralia</taxon>
        <taxon>Gnathifera</taxon>
        <taxon>Rotifera</taxon>
        <taxon>Eurotatoria</taxon>
        <taxon>Bdelloidea</taxon>
        <taxon>Philodinida</taxon>
        <taxon>Philodinidae</taxon>
        <taxon>Rotaria</taxon>
    </lineage>
</organism>
<comment type="subcellular location">
    <subcellularLocation>
        <location evidence="1">Nucleus</location>
    </subcellularLocation>
</comment>
<dbReference type="GO" id="GO:0005634">
    <property type="term" value="C:nucleus"/>
    <property type="evidence" value="ECO:0007669"/>
    <property type="project" value="UniProtKB-SubCell"/>
</dbReference>
<sequence>MTISQKKKVIDDEIEFCDEDILKKMLNGQNVFDALSQKEVEEARARSNVYETIGQSIFLNR</sequence>
<protein>
    <recommendedName>
        <fullName evidence="1">Cap-specific mRNA (nucleoside-2'-O-)-methyltransferase 1</fullName>
        <ecNumber evidence="1">2.1.1.57</ecNumber>
    </recommendedName>
    <alternativeName>
        <fullName evidence="1">Cap1 2'O-ribose methyltransferase 1</fullName>
    </alternativeName>
</protein>
<evidence type="ECO:0000313" key="3">
    <source>
        <dbReference type="Proteomes" id="UP000681967"/>
    </source>
</evidence>
<proteinExistence type="predicted"/>
<dbReference type="Gene3D" id="3.40.50.12760">
    <property type="match status" value="1"/>
</dbReference>
<dbReference type="Proteomes" id="UP000681967">
    <property type="component" value="Unassembled WGS sequence"/>
</dbReference>
<evidence type="ECO:0000313" key="2">
    <source>
        <dbReference type="EMBL" id="CAF4058788.1"/>
    </source>
</evidence>
<dbReference type="AlphaFoldDB" id="A0A8S2PKK0"/>
<dbReference type="PANTHER" id="PTHR16121">
    <property type="entry name" value="CAP-SPECIFIC MRNA (NUCLEOSIDE-2'-O-)-METHYLTRANSFERASE 1-RELATED"/>
    <property type="match status" value="1"/>
</dbReference>
<comment type="function">
    <text evidence="1">S-adenosyl-L-methionine-dependent methyltransferase that mediates RNA cap1 2'-O-ribose methylation to the 5'-cap structure of RNAs. Methylates the ribose of the first nucleotide of a m(7)GpppG-capped mRNA to produce m(7)GpppNmp (cap1).</text>
</comment>
<dbReference type="GO" id="GO:0032259">
    <property type="term" value="P:methylation"/>
    <property type="evidence" value="ECO:0007669"/>
    <property type="project" value="UniProtKB-KW"/>
</dbReference>
<keyword evidence="1" id="KW-0489">Methyltransferase</keyword>
<dbReference type="PANTHER" id="PTHR16121:SF0">
    <property type="entry name" value="CAP-SPECIFIC MRNA (NUCLEOSIDE-2'-O-)-METHYLTRANSFERASE 1"/>
    <property type="match status" value="1"/>
</dbReference>
<gene>
    <name evidence="2" type="ORF">BYL167_LOCUS16844</name>
</gene>
<keyword evidence="1" id="KW-0506">mRNA capping</keyword>
<dbReference type="GO" id="GO:0006370">
    <property type="term" value="P:7-methylguanosine mRNA capping"/>
    <property type="evidence" value="ECO:0007669"/>
    <property type="project" value="UniProtKB-UniRule"/>
</dbReference>
<comment type="caution">
    <text evidence="2">The sequence shown here is derived from an EMBL/GenBank/DDBJ whole genome shotgun (WGS) entry which is preliminary data.</text>
</comment>
<dbReference type="GO" id="GO:0005737">
    <property type="term" value="C:cytoplasm"/>
    <property type="evidence" value="ECO:0007669"/>
    <property type="project" value="TreeGrafter"/>
</dbReference>
<keyword evidence="1" id="KW-0539">Nucleus</keyword>
<comment type="catalytic activity">
    <reaction evidence="1">
        <text>a 5'-end (N(7)-methyl 5'-triphosphoguanosine)-ribonucleoside in mRNA + S-adenosyl-L-methionine = a 5'-end (N(7)-methyl 5'-triphosphoguanosine)-(2'-O-methyl-ribonucleoside) in mRNA + S-adenosyl-L-homocysteine + H(+)</text>
        <dbReference type="Rhea" id="RHEA:67020"/>
        <dbReference type="Rhea" id="RHEA-COMP:17167"/>
        <dbReference type="Rhea" id="RHEA-COMP:17168"/>
        <dbReference type="ChEBI" id="CHEBI:15378"/>
        <dbReference type="ChEBI" id="CHEBI:57856"/>
        <dbReference type="ChEBI" id="CHEBI:59789"/>
        <dbReference type="ChEBI" id="CHEBI:156461"/>
        <dbReference type="ChEBI" id="CHEBI:167609"/>
        <dbReference type="EC" id="2.1.1.57"/>
    </reaction>
</comment>
<dbReference type="GO" id="GO:0016556">
    <property type="term" value="P:mRNA modification"/>
    <property type="evidence" value="ECO:0007669"/>
    <property type="project" value="UniProtKB-UniRule"/>
</dbReference>